<keyword evidence="13" id="KW-1185">Reference proteome</keyword>
<dbReference type="GO" id="GO:0051453">
    <property type="term" value="P:regulation of intracellular pH"/>
    <property type="evidence" value="ECO:0007669"/>
    <property type="project" value="TreeGrafter"/>
</dbReference>
<keyword evidence="10" id="KW-0050">Antiport</keyword>
<dbReference type="GO" id="GO:0015386">
    <property type="term" value="F:potassium:proton antiporter activity"/>
    <property type="evidence" value="ECO:0007669"/>
    <property type="project" value="TreeGrafter"/>
</dbReference>
<gene>
    <name evidence="12" type="ORF">GWK16_15360</name>
</gene>
<evidence type="ECO:0000259" key="11">
    <source>
        <dbReference type="Pfam" id="PF00999"/>
    </source>
</evidence>
<feature type="transmembrane region" description="Helical" evidence="10">
    <location>
        <begin position="340"/>
        <end position="367"/>
    </location>
</feature>
<name>A0A848EDG8_9PROT</name>
<dbReference type="Gene3D" id="6.10.140.1330">
    <property type="match status" value="1"/>
</dbReference>
<evidence type="ECO:0000256" key="10">
    <source>
        <dbReference type="RuleBase" id="RU366002"/>
    </source>
</evidence>
<dbReference type="PANTHER" id="PTHR10110">
    <property type="entry name" value="SODIUM/HYDROGEN EXCHANGER"/>
    <property type="match status" value="1"/>
</dbReference>
<keyword evidence="3" id="KW-1003">Cell membrane</keyword>
<evidence type="ECO:0000256" key="7">
    <source>
        <dbReference type="ARBA" id="ARBA00023065"/>
    </source>
</evidence>
<keyword evidence="8 10" id="KW-0472">Membrane</keyword>
<feature type="transmembrane region" description="Helical" evidence="10">
    <location>
        <begin position="6"/>
        <end position="21"/>
    </location>
</feature>
<evidence type="ECO:0000256" key="5">
    <source>
        <dbReference type="ARBA" id="ARBA00022989"/>
    </source>
</evidence>
<protein>
    <submittedName>
        <fullName evidence="12">Na+/H+ antiporter</fullName>
    </submittedName>
</protein>
<dbReference type="NCBIfam" id="TIGR00831">
    <property type="entry name" value="a_cpa1"/>
    <property type="match status" value="1"/>
</dbReference>
<evidence type="ECO:0000256" key="1">
    <source>
        <dbReference type="ARBA" id="ARBA00004651"/>
    </source>
</evidence>
<evidence type="ECO:0000256" key="4">
    <source>
        <dbReference type="ARBA" id="ARBA00022692"/>
    </source>
</evidence>
<keyword evidence="9 10" id="KW-0739">Sodium transport</keyword>
<evidence type="ECO:0000256" key="2">
    <source>
        <dbReference type="ARBA" id="ARBA00022448"/>
    </source>
</evidence>
<dbReference type="AlphaFoldDB" id="A0A848EDG8"/>
<comment type="similarity">
    <text evidence="10">Belongs to the monovalent cation:proton antiporter 1 (CPA1) transporter (TC 2.A.36) family.</text>
</comment>
<evidence type="ECO:0000313" key="13">
    <source>
        <dbReference type="Proteomes" id="UP000548582"/>
    </source>
</evidence>
<keyword evidence="4 10" id="KW-0812">Transmembrane</keyword>
<organism evidence="12 13">
    <name type="scientific">Neoroseomonas marina</name>
    <dbReference type="NCBI Taxonomy" id="1232220"/>
    <lineage>
        <taxon>Bacteria</taxon>
        <taxon>Pseudomonadati</taxon>
        <taxon>Pseudomonadota</taxon>
        <taxon>Alphaproteobacteria</taxon>
        <taxon>Acetobacterales</taxon>
        <taxon>Acetobacteraceae</taxon>
        <taxon>Neoroseomonas</taxon>
    </lineage>
</organism>
<feature type="transmembrane region" description="Helical" evidence="10">
    <location>
        <begin position="182"/>
        <end position="204"/>
    </location>
</feature>
<feature type="transmembrane region" description="Helical" evidence="10">
    <location>
        <begin position="112"/>
        <end position="134"/>
    </location>
</feature>
<dbReference type="InterPro" id="IPR018422">
    <property type="entry name" value="Cation/H_exchanger_CPA1"/>
</dbReference>
<evidence type="ECO:0000256" key="6">
    <source>
        <dbReference type="ARBA" id="ARBA00023053"/>
    </source>
</evidence>
<feature type="transmembrane region" description="Helical" evidence="10">
    <location>
        <begin position="263"/>
        <end position="284"/>
    </location>
</feature>
<feature type="transmembrane region" description="Helical" evidence="10">
    <location>
        <begin position="296"/>
        <end position="319"/>
    </location>
</feature>
<dbReference type="RefSeq" id="WP_170054861.1">
    <property type="nucleotide sequence ID" value="NZ_JABBKX010000005.1"/>
</dbReference>
<dbReference type="PANTHER" id="PTHR10110:SF86">
    <property type="entry name" value="SODIUM_HYDROGEN EXCHANGER 7"/>
    <property type="match status" value="1"/>
</dbReference>
<keyword evidence="10" id="KW-0997">Cell inner membrane</keyword>
<dbReference type="GO" id="GO:0098719">
    <property type="term" value="P:sodium ion import across plasma membrane"/>
    <property type="evidence" value="ECO:0007669"/>
    <property type="project" value="TreeGrafter"/>
</dbReference>
<dbReference type="GO" id="GO:0015385">
    <property type="term" value="F:sodium:proton antiporter activity"/>
    <property type="evidence" value="ECO:0007669"/>
    <property type="project" value="InterPro"/>
</dbReference>
<feature type="transmembrane region" description="Helical" evidence="10">
    <location>
        <begin position="155"/>
        <end position="176"/>
    </location>
</feature>
<dbReference type="EMBL" id="JABBKX010000005">
    <property type="protein sequence ID" value="NMJ42624.1"/>
    <property type="molecule type" value="Genomic_DNA"/>
</dbReference>
<comment type="subcellular location">
    <subcellularLocation>
        <location evidence="10">Cell inner membrane</location>
        <topology evidence="10">Multi-pass membrane protein</topology>
    </subcellularLocation>
    <subcellularLocation>
        <location evidence="1">Cell membrane</location>
        <topology evidence="1">Multi-pass membrane protein</topology>
    </subcellularLocation>
</comment>
<comment type="caution">
    <text evidence="12">The sequence shown here is derived from an EMBL/GenBank/DDBJ whole genome shotgun (WGS) entry which is preliminary data.</text>
</comment>
<reference evidence="12 13" key="1">
    <citation type="submission" date="2020-03" db="EMBL/GenBank/DDBJ databases">
        <authorList>
            <person name="Sun Q."/>
        </authorList>
    </citation>
    <scope>NUCLEOTIDE SEQUENCE [LARGE SCALE GENOMIC DNA]</scope>
    <source>
        <strain evidence="12 13">JC162</strain>
    </source>
</reference>
<evidence type="ECO:0000256" key="8">
    <source>
        <dbReference type="ARBA" id="ARBA00023136"/>
    </source>
</evidence>
<dbReference type="GO" id="GO:0005886">
    <property type="term" value="C:plasma membrane"/>
    <property type="evidence" value="ECO:0007669"/>
    <property type="project" value="UniProtKB-SubCell"/>
</dbReference>
<proteinExistence type="inferred from homology"/>
<feature type="transmembrane region" description="Helical" evidence="10">
    <location>
        <begin position="233"/>
        <end position="251"/>
    </location>
</feature>
<keyword evidence="7 10" id="KW-0406">Ion transport</keyword>
<evidence type="ECO:0000256" key="3">
    <source>
        <dbReference type="ARBA" id="ARBA00022475"/>
    </source>
</evidence>
<dbReference type="Proteomes" id="UP000548582">
    <property type="component" value="Unassembled WGS sequence"/>
</dbReference>
<dbReference type="InterPro" id="IPR006153">
    <property type="entry name" value="Cation/H_exchanger_TM"/>
</dbReference>
<evidence type="ECO:0000256" key="9">
    <source>
        <dbReference type="ARBA" id="ARBA00023201"/>
    </source>
</evidence>
<feature type="transmembrane region" description="Helical" evidence="10">
    <location>
        <begin position="28"/>
        <end position="48"/>
    </location>
</feature>
<accession>A0A848EDG8</accession>
<feature type="transmembrane region" description="Helical" evidence="10">
    <location>
        <begin position="83"/>
        <end position="106"/>
    </location>
</feature>
<dbReference type="InterPro" id="IPR004705">
    <property type="entry name" value="Cation/H_exchanger_CPA1_bac"/>
</dbReference>
<comment type="function">
    <text evidence="10">Na(+)/H(+) antiporter that extrudes sodium in exchange for external protons.</text>
</comment>
<keyword evidence="5 10" id="KW-1133">Transmembrane helix</keyword>
<sequence length="522" mass="56612">MPIVQALLALIAACIGFALLARRARLPYAVVLVLGGMVLAFIPGAPKVELDPDLALAFFLPPLLMASAYRTDWRAFTGNIRPILFLALGAVLFTAVCVALAALMVIPWLPFSAAIALGAIVAPPDAVAAGAVLHRLRLPKGIVAVLEGESLINDASALVLYRLAVAATLASAYSWAEAGFTFIALAIGGAMIGWLLGRGAILAIRRLEDTLLETAMSFIACFASYFAAEFVHVSGVIAVVVTGLVLGRAQHALSARTRREARVVWQFIEFVLNSLVFILIGLQLNEILGRMDHYGVWQLASCALVVSAALIVSRFIWVFPASLTPRLVPALARFGSARPWSHTVIIAWCGMRGVVSLAAALALPVTFPERDLIVFLAFCAILATLVMQGTTLEWLIKRLGVEEKRKPGMGIDEATARTLIAHAALREMERRAEDVLSGAMAQDLLPEYRDRVRLLDGISQGPIVAERTARLEHRLHALRAARARLLRHRAEDGVEEELMNRLTEELDLEELRLRRLLGATDA</sequence>
<dbReference type="Pfam" id="PF00999">
    <property type="entry name" value="Na_H_Exchanger"/>
    <property type="match status" value="1"/>
</dbReference>
<feature type="domain" description="Cation/H+ exchanger transmembrane" evidence="11">
    <location>
        <begin position="11"/>
        <end position="397"/>
    </location>
</feature>
<feature type="transmembrane region" description="Helical" evidence="10">
    <location>
        <begin position="54"/>
        <end position="71"/>
    </location>
</feature>
<evidence type="ECO:0000313" key="12">
    <source>
        <dbReference type="EMBL" id="NMJ42624.1"/>
    </source>
</evidence>
<feature type="transmembrane region" description="Helical" evidence="10">
    <location>
        <begin position="373"/>
        <end position="396"/>
    </location>
</feature>
<keyword evidence="2 10" id="KW-0813">Transport</keyword>
<keyword evidence="6 10" id="KW-0915">Sodium</keyword>